<dbReference type="PROSITE" id="PS50181">
    <property type="entry name" value="FBOX"/>
    <property type="match status" value="1"/>
</dbReference>
<evidence type="ECO:0000313" key="3">
    <source>
        <dbReference type="EMBL" id="KAL2847347.1"/>
    </source>
</evidence>
<feature type="domain" description="F-box" evidence="2">
    <location>
        <begin position="29"/>
        <end position="79"/>
    </location>
</feature>
<proteinExistence type="predicted"/>
<dbReference type="Proteomes" id="UP001610444">
    <property type="component" value="Unassembled WGS sequence"/>
</dbReference>
<evidence type="ECO:0000256" key="1">
    <source>
        <dbReference type="SAM" id="MobiDB-lite"/>
    </source>
</evidence>
<keyword evidence="4" id="KW-1185">Reference proteome</keyword>
<sequence length="193" mass="22530">MRRQSLPDHQNGRLILPDQRTGKHSSQPNSSLLSLPPEILQMILDEVAPDAQLMLALTCKGLLNVLSDQLSPDALIPSTTSGRYEMLRLLHPRVPRTLALSQEWNICRRCERLKPTAREYWTTKPKRERPRNRVARMQRLTWAQVIAEFRQKSVEMCPACIMIKGLPERRSMLDPRRIIERQGEIRYDWVLED</sequence>
<reference evidence="3 4" key="1">
    <citation type="submission" date="2024-07" db="EMBL/GenBank/DDBJ databases">
        <title>Section-level genome sequencing and comparative genomics of Aspergillus sections Usti and Cavernicolus.</title>
        <authorList>
            <consortium name="Lawrence Berkeley National Laboratory"/>
            <person name="Nybo J.L."/>
            <person name="Vesth T.C."/>
            <person name="Theobald S."/>
            <person name="Frisvad J.C."/>
            <person name="Larsen T.O."/>
            <person name="Kjaerboelling I."/>
            <person name="Rothschild-Mancinelli K."/>
            <person name="Lyhne E.K."/>
            <person name="Kogle M.E."/>
            <person name="Barry K."/>
            <person name="Clum A."/>
            <person name="Na H."/>
            <person name="Ledsgaard L."/>
            <person name="Lin J."/>
            <person name="Lipzen A."/>
            <person name="Kuo A."/>
            <person name="Riley R."/>
            <person name="Mondo S."/>
            <person name="LaButti K."/>
            <person name="Haridas S."/>
            <person name="Pangalinan J."/>
            <person name="Salamov A.A."/>
            <person name="Simmons B.A."/>
            <person name="Magnuson J.K."/>
            <person name="Chen J."/>
            <person name="Drula E."/>
            <person name="Henrissat B."/>
            <person name="Wiebenga A."/>
            <person name="Lubbers R.J."/>
            <person name="Gomes A.C."/>
            <person name="Macurrencykelacurrency M.R."/>
            <person name="Stajich J."/>
            <person name="Grigoriev I.V."/>
            <person name="Mortensen U.H."/>
            <person name="De vries R.P."/>
            <person name="Baker S.E."/>
            <person name="Andersen M.R."/>
        </authorList>
    </citation>
    <scope>NUCLEOTIDE SEQUENCE [LARGE SCALE GENOMIC DNA]</scope>
    <source>
        <strain evidence="3 4">CBS 756.74</strain>
    </source>
</reference>
<dbReference type="EMBL" id="JBFXLR010000029">
    <property type="protein sequence ID" value="KAL2847347.1"/>
    <property type="molecule type" value="Genomic_DNA"/>
</dbReference>
<dbReference type="GeneID" id="98161180"/>
<evidence type="ECO:0000259" key="2">
    <source>
        <dbReference type="PROSITE" id="PS50181"/>
    </source>
</evidence>
<dbReference type="SUPFAM" id="SSF81383">
    <property type="entry name" value="F-box domain"/>
    <property type="match status" value="1"/>
</dbReference>
<accession>A0ABR4K7S7</accession>
<feature type="region of interest" description="Disordered" evidence="1">
    <location>
        <begin position="1"/>
        <end position="33"/>
    </location>
</feature>
<comment type="caution">
    <text evidence="3">The sequence shown here is derived from an EMBL/GenBank/DDBJ whole genome shotgun (WGS) entry which is preliminary data.</text>
</comment>
<organism evidence="3 4">
    <name type="scientific">Aspergillus pseudodeflectus</name>
    <dbReference type="NCBI Taxonomy" id="176178"/>
    <lineage>
        <taxon>Eukaryota</taxon>
        <taxon>Fungi</taxon>
        <taxon>Dikarya</taxon>
        <taxon>Ascomycota</taxon>
        <taxon>Pezizomycotina</taxon>
        <taxon>Eurotiomycetes</taxon>
        <taxon>Eurotiomycetidae</taxon>
        <taxon>Eurotiales</taxon>
        <taxon>Aspergillaceae</taxon>
        <taxon>Aspergillus</taxon>
        <taxon>Aspergillus subgen. Nidulantes</taxon>
    </lineage>
</organism>
<dbReference type="InterPro" id="IPR036047">
    <property type="entry name" value="F-box-like_dom_sf"/>
</dbReference>
<protein>
    <recommendedName>
        <fullName evidence="2">F-box domain-containing protein</fullName>
    </recommendedName>
</protein>
<evidence type="ECO:0000313" key="4">
    <source>
        <dbReference type="Proteomes" id="UP001610444"/>
    </source>
</evidence>
<dbReference type="InterPro" id="IPR001810">
    <property type="entry name" value="F-box_dom"/>
</dbReference>
<dbReference type="RefSeq" id="XP_070897670.1">
    <property type="nucleotide sequence ID" value="XM_071046016.1"/>
</dbReference>
<name>A0ABR4K7S7_9EURO</name>
<gene>
    <name evidence="3" type="ORF">BJX68DRAFT_268214</name>
</gene>